<dbReference type="CDD" id="cd16936">
    <property type="entry name" value="HATPase_RsbW-like"/>
    <property type="match status" value="1"/>
</dbReference>
<keyword evidence="1" id="KW-0723">Serine/threonine-protein kinase</keyword>
<evidence type="ECO:0000256" key="2">
    <source>
        <dbReference type="SAM" id="MobiDB-lite"/>
    </source>
</evidence>
<keyword evidence="4" id="KW-0547">Nucleotide-binding</keyword>
<sequence length="145" mass="15668">MSCGRRFRVNEEGVPPSGPGAAKELTFSLDDLPDVREFAAVQARSQGMREDAVGDFVVALNEVATNAVTHGASEARLRLWGDRDGLVVDVHDEGRVWRPESPPGRVAPPENATSGMGLWVARRLSTDIYVETGSNGTTVTMRFSV</sequence>
<gene>
    <name evidence="4" type="ORF">AB0I59_07170</name>
</gene>
<keyword evidence="4" id="KW-0067">ATP-binding</keyword>
<dbReference type="GO" id="GO:0004673">
    <property type="term" value="F:protein histidine kinase activity"/>
    <property type="evidence" value="ECO:0007669"/>
    <property type="project" value="UniProtKB-EC"/>
</dbReference>
<proteinExistence type="predicted"/>
<protein>
    <submittedName>
        <fullName evidence="4">ATP-binding protein</fullName>
        <ecNumber evidence="4">2.7.13.3</ecNumber>
    </submittedName>
</protein>
<evidence type="ECO:0000313" key="4">
    <source>
        <dbReference type="EMBL" id="MEV0968398.1"/>
    </source>
</evidence>
<evidence type="ECO:0000256" key="1">
    <source>
        <dbReference type="ARBA" id="ARBA00022527"/>
    </source>
</evidence>
<organism evidence="4 5">
    <name type="scientific">Microtetraspora glauca</name>
    <dbReference type="NCBI Taxonomy" id="1996"/>
    <lineage>
        <taxon>Bacteria</taxon>
        <taxon>Bacillati</taxon>
        <taxon>Actinomycetota</taxon>
        <taxon>Actinomycetes</taxon>
        <taxon>Streptosporangiales</taxon>
        <taxon>Streptosporangiaceae</taxon>
        <taxon>Microtetraspora</taxon>
    </lineage>
</organism>
<evidence type="ECO:0000259" key="3">
    <source>
        <dbReference type="Pfam" id="PF13581"/>
    </source>
</evidence>
<dbReference type="EMBL" id="JBFALK010000003">
    <property type="protein sequence ID" value="MEV0968398.1"/>
    <property type="molecule type" value="Genomic_DNA"/>
</dbReference>
<dbReference type="InterPro" id="IPR036890">
    <property type="entry name" value="HATPase_C_sf"/>
</dbReference>
<feature type="region of interest" description="Disordered" evidence="2">
    <location>
        <begin position="1"/>
        <end position="20"/>
    </location>
</feature>
<dbReference type="Gene3D" id="3.30.565.10">
    <property type="entry name" value="Histidine kinase-like ATPase, C-terminal domain"/>
    <property type="match status" value="1"/>
</dbReference>
<evidence type="ECO:0000313" key="5">
    <source>
        <dbReference type="Proteomes" id="UP001551675"/>
    </source>
</evidence>
<dbReference type="RefSeq" id="WP_358131028.1">
    <property type="nucleotide sequence ID" value="NZ_JBFALK010000003.1"/>
</dbReference>
<dbReference type="PANTHER" id="PTHR35526">
    <property type="entry name" value="ANTI-SIGMA-F FACTOR RSBW-RELATED"/>
    <property type="match status" value="1"/>
</dbReference>
<keyword evidence="5" id="KW-1185">Reference proteome</keyword>
<reference evidence="4 5" key="1">
    <citation type="submission" date="2024-06" db="EMBL/GenBank/DDBJ databases">
        <title>The Natural Products Discovery Center: Release of the First 8490 Sequenced Strains for Exploring Actinobacteria Biosynthetic Diversity.</title>
        <authorList>
            <person name="Kalkreuter E."/>
            <person name="Kautsar S.A."/>
            <person name="Yang D."/>
            <person name="Bader C.D."/>
            <person name="Teijaro C.N."/>
            <person name="Fluegel L."/>
            <person name="Davis C.M."/>
            <person name="Simpson J.R."/>
            <person name="Lauterbach L."/>
            <person name="Steele A.D."/>
            <person name="Gui C."/>
            <person name="Meng S."/>
            <person name="Li G."/>
            <person name="Viehrig K."/>
            <person name="Ye F."/>
            <person name="Su P."/>
            <person name="Kiefer A.F."/>
            <person name="Nichols A."/>
            <person name="Cepeda A.J."/>
            <person name="Yan W."/>
            <person name="Fan B."/>
            <person name="Jiang Y."/>
            <person name="Adhikari A."/>
            <person name="Zheng C.-J."/>
            <person name="Schuster L."/>
            <person name="Cowan T.M."/>
            <person name="Smanski M.J."/>
            <person name="Chevrette M.G."/>
            <person name="De Carvalho L.P.S."/>
            <person name="Shen B."/>
        </authorList>
    </citation>
    <scope>NUCLEOTIDE SEQUENCE [LARGE SCALE GENOMIC DNA]</scope>
    <source>
        <strain evidence="4 5">NPDC050100</strain>
    </source>
</reference>
<dbReference type="InterPro" id="IPR003594">
    <property type="entry name" value="HATPase_dom"/>
</dbReference>
<dbReference type="InterPro" id="IPR050267">
    <property type="entry name" value="Anti-sigma-factor_SerPK"/>
</dbReference>
<dbReference type="SUPFAM" id="SSF55874">
    <property type="entry name" value="ATPase domain of HSP90 chaperone/DNA topoisomerase II/histidine kinase"/>
    <property type="match status" value="1"/>
</dbReference>
<keyword evidence="4" id="KW-0808">Transferase</keyword>
<dbReference type="EC" id="2.7.13.3" evidence="4"/>
<name>A0ABV3G9T7_MICGL</name>
<keyword evidence="1" id="KW-0418">Kinase</keyword>
<dbReference type="PANTHER" id="PTHR35526:SF3">
    <property type="entry name" value="ANTI-SIGMA-F FACTOR RSBW"/>
    <property type="match status" value="1"/>
</dbReference>
<comment type="caution">
    <text evidence="4">The sequence shown here is derived from an EMBL/GenBank/DDBJ whole genome shotgun (WGS) entry which is preliminary data.</text>
</comment>
<dbReference type="Proteomes" id="UP001551675">
    <property type="component" value="Unassembled WGS sequence"/>
</dbReference>
<feature type="domain" description="Histidine kinase/HSP90-like ATPase" evidence="3">
    <location>
        <begin position="28"/>
        <end position="143"/>
    </location>
</feature>
<dbReference type="Pfam" id="PF13581">
    <property type="entry name" value="HATPase_c_2"/>
    <property type="match status" value="1"/>
</dbReference>
<dbReference type="GO" id="GO:0005524">
    <property type="term" value="F:ATP binding"/>
    <property type="evidence" value="ECO:0007669"/>
    <property type="project" value="UniProtKB-KW"/>
</dbReference>
<accession>A0ABV3G9T7</accession>